<name>A0ABS9V9W4_9BACT</name>
<dbReference type="Proteomes" id="UP001165430">
    <property type="component" value="Unassembled WGS sequence"/>
</dbReference>
<keyword evidence="1" id="KW-0812">Transmembrane</keyword>
<evidence type="ECO:0000313" key="2">
    <source>
        <dbReference type="EMBL" id="MCH7413219.1"/>
    </source>
</evidence>
<gene>
    <name evidence="2" type="ORF">MM213_06980</name>
</gene>
<keyword evidence="1" id="KW-0472">Membrane</keyword>
<protein>
    <submittedName>
        <fullName evidence="2">DUF6090 family protein</fullName>
    </submittedName>
</protein>
<organism evidence="2 3">
    <name type="scientific">Belliella alkalica</name>
    <dbReference type="NCBI Taxonomy" id="1730871"/>
    <lineage>
        <taxon>Bacteria</taxon>
        <taxon>Pseudomonadati</taxon>
        <taxon>Bacteroidota</taxon>
        <taxon>Cytophagia</taxon>
        <taxon>Cytophagales</taxon>
        <taxon>Cyclobacteriaceae</taxon>
        <taxon>Belliella</taxon>
    </lineage>
</organism>
<sequence length="343" mass="40287">MINIFKNLRKGFIQSGKFWNYLTYALGEIFLVIIGILLALQINNYNQKKSNERRFHLILENIQKEIELDIKSCDNAIKEHAKRDSIITANYFLDASLDSIKKIKGADFYPHLSYSGFKANKSIFGTLLQNQEIVPSKNIDLIFSLSAQYVNWYDYIMEVQGILKTQVYEKRKEYSDLFEILSEDVWLPFVANNPRYKTDLYNYKALDDNFIKMVRGYRSQDIDNYLKIDSILQTNNPKNFLLALEDEPFLGTYFLDKDSTSIELIRNGNQLLFKENSSFYNGYVKSIALAKINDSTLFFNDELNIHFIIKMKYEDQTWSMVLPKNQERYRLEKHSGTNDIKTP</sequence>
<evidence type="ECO:0000256" key="1">
    <source>
        <dbReference type="SAM" id="Phobius"/>
    </source>
</evidence>
<dbReference type="Pfam" id="PF19578">
    <property type="entry name" value="DUF6090"/>
    <property type="match status" value="1"/>
</dbReference>
<comment type="caution">
    <text evidence="2">The sequence shown here is derived from an EMBL/GenBank/DDBJ whole genome shotgun (WGS) entry which is preliminary data.</text>
</comment>
<accession>A0ABS9V9W4</accession>
<dbReference type="EMBL" id="JAKZGO010000004">
    <property type="protein sequence ID" value="MCH7413219.1"/>
    <property type="molecule type" value="Genomic_DNA"/>
</dbReference>
<dbReference type="RefSeq" id="WP_241410780.1">
    <property type="nucleotide sequence ID" value="NZ_JAKZGO010000004.1"/>
</dbReference>
<keyword evidence="3" id="KW-1185">Reference proteome</keyword>
<proteinExistence type="predicted"/>
<reference evidence="2" key="1">
    <citation type="submission" date="2022-03" db="EMBL/GenBank/DDBJ databases">
        <title>De novo assembled genomes of Belliella spp. (Cyclobacteriaceae) strains.</title>
        <authorList>
            <person name="Szabo A."/>
            <person name="Korponai K."/>
            <person name="Felfoldi T."/>
        </authorList>
    </citation>
    <scope>NUCLEOTIDE SEQUENCE</scope>
    <source>
        <strain evidence="2">DSM 111903</strain>
    </source>
</reference>
<evidence type="ECO:0000313" key="3">
    <source>
        <dbReference type="Proteomes" id="UP001165430"/>
    </source>
</evidence>
<feature type="transmembrane region" description="Helical" evidence="1">
    <location>
        <begin position="21"/>
        <end position="40"/>
    </location>
</feature>
<dbReference type="InterPro" id="IPR045749">
    <property type="entry name" value="DUF6090"/>
</dbReference>
<keyword evidence="1" id="KW-1133">Transmembrane helix</keyword>